<evidence type="ECO:0000259" key="8">
    <source>
        <dbReference type="PROSITE" id="PS50013"/>
    </source>
</evidence>
<keyword evidence="2" id="KW-1017">Isopeptide bond</keyword>
<evidence type="ECO:0000313" key="9">
    <source>
        <dbReference type="Ensembl" id="ENSCPRP00005023121.1"/>
    </source>
</evidence>
<reference evidence="9" key="1">
    <citation type="submission" date="2025-08" db="UniProtKB">
        <authorList>
            <consortium name="Ensembl"/>
        </authorList>
    </citation>
    <scope>IDENTIFICATION</scope>
</reference>
<dbReference type="InterPro" id="IPR016197">
    <property type="entry name" value="Chromo-like_dom_sf"/>
</dbReference>
<evidence type="ECO:0000313" key="10">
    <source>
        <dbReference type="Proteomes" id="UP000594220"/>
    </source>
</evidence>
<dbReference type="InterPro" id="IPR038033">
    <property type="entry name" value="CBX3_chromo_domain"/>
</dbReference>
<dbReference type="OMA" id="CHSCLED"/>
<proteinExistence type="predicted"/>
<dbReference type="CDD" id="cd18652">
    <property type="entry name" value="CD_HP1gamma_Cbx3"/>
    <property type="match status" value="1"/>
</dbReference>
<evidence type="ECO:0000256" key="5">
    <source>
        <dbReference type="ARBA" id="ARBA00022843"/>
    </source>
</evidence>
<feature type="region of interest" description="Disordered" evidence="7">
    <location>
        <begin position="182"/>
        <end position="224"/>
    </location>
</feature>
<keyword evidence="10" id="KW-1185">Reference proteome</keyword>
<feature type="region of interest" description="Disordered" evidence="7">
    <location>
        <begin position="86"/>
        <end position="125"/>
    </location>
</feature>
<dbReference type="GO" id="GO:0000792">
    <property type="term" value="C:heterochromatin"/>
    <property type="evidence" value="ECO:0007669"/>
    <property type="project" value="UniProtKB-ARBA"/>
</dbReference>
<keyword evidence="6" id="KW-0539">Nucleus</keyword>
<dbReference type="PRINTS" id="PR00504">
    <property type="entry name" value="CHROMODOMAIN"/>
</dbReference>
<feature type="domain" description="Chromo" evidence="8">
    <location>
        <begin position="129"/>
        <end position="187"/>
    </location>
</feature>
<dbReference type="InterPro" id="IPR017984">
    <property type="entry name" value="Chromo_dom_subgr"/>
</dbReference>
<dbReference type="PANTHER" id="PTHR22812">
    <property type="entry name" value="CHROMOBOX PROTEIN"/>
    <property type="match status" value="1"/>
</dbReference>
<organism evidence="9 10">
    <name type="scientific">Crocodylus porosus</name>
    <name type="common">Saltwater crocodile</name>
    <name type="synonym">Estuarine crocodile</name>
    <dbReference type="NCBI Taxonomy" id="8502"/>
    <lineage>
        <taxon>Eukaryota</taxon>
        <taxon>Metazoa</taxon>
        <taxon>Chordata</taxon>
        <taxon>Craniata</taxon>
        <taxon>Vertebrata</taxon>
        <taxon>Euteleostomi</taxon>
        <taxon>Archelosauria</taxon>
        <taxon>Archosauria</taxon>
        <taxon>Crocodylia</taxon>
        <taxon>Longirostres</taxon>
        <taxon>Crocodylidae</taxon>
        <taxon>Crocodylus</taxon>
    </lineage>
</organism>
<sequence>MRQDGKNLPRGGAARLPPQLGCVRGRRRKPQPPSSQRRLSPTWPRRCPGSRPASPSWRGAPGPPHTRASLRAAIFSLRLVTAIKSRSRSAPGARGLSPPLPLGSTVPHKMGKKQNGKGKKVEEAEPEEFVVEKVLDRRVVNGKVEYYLKWKGFTDADNTWEPEENLDCPELIEAFLNSQKAGKEKTDGAKRKSLSDSESDDSKSKKKRDSVDKPRGFARGLDPERIIGATDSSGELMFLMKWKDSDEADLVLAKEANVKCPQIVIAFYEERLTWHSCPEDEAQ</sequence>
<reference evidence="9" key="2">
    <citation type="submission" date="2025-09" db="UniProtKB">
        <authorList>
            <consortium name="Ensembl"/>
        </authorList>
    </citation>
    <scope>IDENTIFICATION</scope>
</reference>
<dbReference type="FunFam" id="2.40.50.40:FF:000009">
    <property type="entry name" value="chromobox protein homolog 1"/>
    <property type="match status" value="1"/>
</dbReference>
<dbReference type="Ensembl" id="ENSCPRT00005026989.1">
    <property type="protein sequence ID" value="ENSCPRP00005023121.1"/>
    <property type="gene ID" value="ENSCPRG00005016073.1"/>
</dbReference>
<evidence type="ECO:0000256" key="6">
    <source>
        <dbReference type="ARBA" id="ARBA00023242"/>
    </source>
</evidence>
<evidence type="ECO:0000256" key="3">
    <source>
        <dbReference type="ARBA" id="ARBA00022553"/>
    </source>
</evidence>
<dbReference type="PROSITE" id="PS00598">
    <property type="entry name" value="CHROMO_1"/>
    <property type="match status" value="1"/>
</dbReference>
<dbReference type="SUPFAM" id="SSF54160">
    <property type="entry name" value="Chromo domain-like"/>
    <property type="match status" value="2"/>
</dbReference>
<dbReference type="InterPro" id="IPR051219">
    <property type="entry name" value="Heterochromatin_chromo-domain"/>
</dbReference>
<dbReference type="AlphaFoldDB" id="A0A7M4FD34"/>
<keyword evidence="4" id="KW-0677">Repeat</keyword>
<dbReference type="CDD" id="cd18656">
    <property type="entry name" value="CSD_HP1gamma_Cbx3"/>
    <property type="match status" value="1"/>
</dbReference>
<evidence type="ECO:0000256" key="7">
    <source>
        <dbReference type="SAM" id="MobiDB-lite"/>
    </source>
</evidence>
<dbReference type="SMART" id="SM00300">
    <property type="entry name" value="ChSh"/>
    <property type="match status" value="1"/>
</dbReference>
<dbReference type="Pfam" id="PF00385">
    <property type="entry name" value="Chromo"/>
    <property type="match status" value="1"/>
</dbReference>
<dbReference type="GeneTree" id="ENSGT00940000153305"/>
<keyword evidence="3" id="KW-0597">Phosphoprotein</keyword>
<dbReference type="InterPro" id="IPR023780">
    <property type="entry name" value="Chromo_domain"/>
</dbReference>
<feature type="compositionally biased region" description="Basic residues" evidence="7">
    <location>
        <begin position="109"/>
        <end position="118"/>
    </location>
</feature>
<feature type="region of interest" description="Disordered" evidence="7">
    <location>
        <begin position="1"/>
        <end position="66"/>
    </location>
</feature>
<dbReference type="Pfam" id="PF01393">
    <property type="entry name" value="Chromo_shadow"/>
    <property type="match status" value="1"/>
</dbReference>
<name>A0A7M4FD34_CROPO</name>
<feature type="domain" description="Chromo" evidence="8">
    <location>
        <begin position="221"/>
        <end position="279"/>
    </location>
</feature>
<dbReference type="FunFam" id="2.40.50.40:FF:000007">
    <property type="entry name" value="Chromobox protein homolog 1"/>
    <property type="match status" value="1"/>
</dbReference>
<dbReference type="InterPro" id="IPR000953">
    <property type="entry name" value="Chromo/chromo_shadow_dom"/>
</dbReference>
<dbReference type="GO" id="GO:0005634">
    <property type="term" value="C:nucleus"/>
    <property type="evidence" value="ECO:0007669"/>
    <property type="project" value="UniProtKB-SubCell"/>
</dbReference>
<keyword evidence="5" id="KW-0832">Ubl conjugation</keyword>
<dbReference type="Proteomes" id="UP000594220">
    <property type="component" value="Unplaced"/>
</dbReference>
<dbReference type="Gene3D" id="2.40.50.40">
    <property type="match status" value="2"/>
</dbReference>
<accession>A0A7M4FD34</accession>
<evidence type="ECO:0000256" key="1">
    <source>
        <dbReference type="ARBA" id="ARBA00004123"/>
    </source>
</evidence>
<dbReference type="InterPro" id="IPR008251">
    <property type="entry name" value="Chromo_shadow_dom"/>
</dbReference>
<dbReference type="SMART" id="SM00298">
    <property type="entry name" value="CHROMO"/>
    <property type="match status" value="2"/>
</dbReference>
<comment type="subcellular location">
    <subcellularLocation>
        <location evidence="1">Nucleus</location>
    </subcellularLocation>
</comment>
<protein>
    <submittedName>
        <fullName evidence="9">Chromobox 3</fullName>
    </submittedName>
</protein>
<evidence type="ECO:0000256" key="2">
    <source>
        <dbReference type="ARBA" id="ARBA00022499"/>
    </source>
</evidence>
<evidence type="ECO:0000256" key="4">
    <source>
        <dbReference type="ARBA" id="ARBA00022737"/>
    </source>
</evidence>
<dbReference type="PROSITE" id="PS50013">
    <property type="entry name" value="CHROMO_2"/>
    <property type="match status" value="2"/>
</dbReference>
<gene>
    <name evidence="9" type="primary">CBX3</name>
</gene>
<dbReference type="InterPro" id="IPR023779">
    <property type="entry name" value="Chromodomain_CS"/>
</dbReference>